<evidence type="ECO:0000256" key="1">
    <source>
        <dbReference type="ARBA" id="ARBA00010928"/>
    </source>
</evidence>
<dbReference type="InterPro" id="IPR036291">
    <property type="entry name" value="NAD(P)-bd_dom_sf"/>
</dbReference>
<evidence type="ECO:0000256" key="2">
    <source>
        <dbReference type="ARBA" id="ARBA00023002"/>
    </source>
</evidence>
<dbReference type="PANTHER" id="PTHR43708">
    <property type="entry name" value="CONSERVED EXPRESSED OXIDOREDUCTASE (EUROFUNG)"/>
    <property type="match status" value="1"/>
</dbReference>
<evidence type="ECO:0000259" key="4">
    <source>
        <dbReference type="Pfam" id="PF22725"/>
    </source>
</evidence>
<evidence type="ECO:0000259" key="3">
    <source>
        <dbReference type="Pfam" id="PF01408"/>
    </source>
</evidence>
<dbReference type="Pfam" id="PF22725">
    <property type="entry name" value="GFO_IDH_MocA_C3"/>
    <property type="match status" value="1"/>
</dbReference>
<feature type="domain" description="GFO/IDH/MocA-like oxidoreductase" evidence="4">
    <location>
        <begin position="138"/>
        <end position="270"/>
    </location>
</feature>
<dbReference type="SUPFAM" id="SSF51735">
    <property type="entry name" value="NAD(P)-binding Rossmann-fold domains"/>
    <property type="match status" value="1"/>
</dbReference>
<dbReference type="Gene3D" id="3.40.50.720">
    <property type="entry name" value="NAD(P)-binding Rossmann-like Domain"/>
    <property type="match status" value="1"/>
</dbReference>
<dbReference type="RefSeq" id="WP_197989395.1">
    <property type="nucleotide sequence ID" value="NZ_JACYXC010000001.1"/>
</dbReference>
<dbReference type="InterPro" id="IPR000683">
    <property type="entry name" value="Gfo/Idh/MocA-like_OxRdtase_N"/>
</dbReference>
<proteinExistence type="inferred from homology"/>
<name>A0ABS0NLD9_9ACTN</name>
<evidence type="ECO:0000313" key="5">
    <source>
        <dbReference type="EMBL" id="MBH5335912.1"/>
    </source>
</evidence>
<dbReference type="PANTHER" id="PTHR43708:SF5">
    <property type="entry name" value="CONSERVED EXPRESSED OXIDOREDUCTASE (EUROFUNG)-RELATED"/>
    <property type="match status" value="1"/>
</dbReference>
<reference evidence="5 6" key="1">
    <citation type="submission" date="2020-09" db="EMBL/GenBank/DDBJ databases">
        <title>Biosynthesis of the nuclear factor of activated T cells inhibitor NFAT-133 and its congeners in Streptomyces pactum.</title>
        <authorList>
            <person name="Zhou W."/>
            <person name="Posri P."/>
            <person name="Abugrain M.E."/>
            <person name="Weisberg A.J."/>
            <person name="Chang J.H."/>
            <person name="Mahmud T."/>
        </authorList>
    </citation>
    <scope>NUCLEOTIDE SEQUENCE [LARGE SCALE GENOMIC DNA]</scope>
    <source>
        <strain evidence="5 6">ATCC 27456</strain>
    </source>
</reference>
<accession>A0ABS0NLD9</accession>
<organism evidence="5 6">
    <name type="scientific">Streptomyces pactum</name>
    <dbReference type="NCBI Taxonomy" id="68249"/>
    <lineage>
        <taxon>Bacteria</taxon>
        <taxon>Bacillati</taxon>
        <taxon>Actinomycetota</taxon>
        <taxon>Actinomycetes</taxon>
        <taxon>Kitasatosporales</taxon>
        <taxon>Streptomycetaceae</taxon>
        <taxon>Streptomyces</taxon>
    </lineage>
</organism>
<dbReference type="EMBL" id="JACYXC010000001">
    <property type="protein sequence ID" value="MBH5335912.1"/>
    <property type="molecule type" value="Genomic_DNA"/>
</dbReference>
<gene>
    <name evidence="5" type="ORF">IHE55_14405</name>
</gene>
<keyword evidence="2" id="KW-0560">Oxidoreductase</keyword>
<sequence>MVQETPAGQTVGLAFIGCGYVADFYAATLPNHEQLHLVGVWDRDTARSTAFAKEWDCRVFGSYDDVLADPRVDIVVNLTNPASHFEVSRAALEAGKHVYSEKPFALDMADAEALVELAEDRGLLLSSAPCTLLGETAQTLWSALRKGVIGQPRLVYAELDDGMVHRMPHREWYSASGAPWPAADEFAVGCTLEHSGYVLTWLTAFFGPVRRVVTYAAELLPDKGVGETFHTPDFSCGVLEFHSGVVARVTNSIVGPRDHSVRIIGDEGVLSIADTFRFGEPVLLSKAHPPAMESGRIGYLGEFTEYPLVRPADFPHRYTDTHDIEFCRGIADMAEQLRGRGPGHLNARHALHVLELTLRLSGGDGAAGVHDIRTTFPAPAPMPWSNPGGAGDE</sequence>
<protein>
    <submittedName>
        <fullName evidence="5">Gfo/Idh/MocA family oxidoreductase</fullName>
    </submittedName>
</protein>
<feature type="domain" description="Gfo/Idh/MocA-like oxidoreductase N-terminal" evidence="3">
    <location>
        <begin position="13"/>
        <end position="126"/>
    </location>
</feature>
<keyword evidence="6" id="KW-1185">Reference proteome</keyword>
<evidence type="ECO:0000313" key="6">
    <source>
        <dbReference type="Proteomes" id="UP000807371"/>
    </source>
</evidence>
<dbReference type="SUPFAM" id="SSF55347">
    <property type="entry name" value="Glyceraldehyde-3-phosphate dehydrogenase-like, C-terminal domain"/>
    <property type="match status" value="1"/>
</dbReference>
<dbReference type="Proteomes" id="UP000807371">
    <property type="component" value="Unassembled WGS sequence"/>
</dbReference>
<comment type="similarity">
    <text evidence="1">Belongs to the Gfo/Idh/MocA family.</text>
</comment>
<dbReference type="Pfam" id="PF01408">
    <property type="entry name" value="GFO_IDH_MocA"/>
    <property type="match status" value="1"/>
</dbReference>
<comment type="caution">
    <text evidence="5">The sequence shown here is derived from an EMBL/GenBank/DDBJ whole genome shotgun (WGS) entry which is preliminary data.</text>
</comment>
<dbReference type="Gene3D" id="3.30.360.10">
    <property type="entry name" value="Dihydrodipicolinate Reductase, domain 2"/>
    <property type="match status" value="1"/>
</dbReference>
<dbReference type="InterPro" id="IPR055170">
    <property type="entry name" value="GFO_IDH_MocA-like_dom"/>
</dbReference>
<dbReference type="InterPro" id="IPR051317">
    <property type="entry name" value="Gfo/Idh/MocA_oxidoreduct"/>
</dbReference>